<comment type="caution">
    <text evidence="1">The sequence shown here is derived from an EMBL/GenBank/DDBJ whole genome shotgun (WGS) entry which is preliminary data.</text>
</comment>
<dbReference type="Proteomes" id="UP000242972">
    <property type="component" value="Unassembled WGS sequence"/>
</dbReference>
<organism evidence="1 2">
    <name type="scientific">Sulfobacillus benefaciens</name>
    <dbReference type="NCBI Taxonomy" id="453960"/>
    <lineage>
        <taxon>Bacteria</taxon>
        <taxon>Bacillati</taxon>
        <taxon>Bacillota</taxon>
        <taxon>Clostridia</taxon>
        <taxon>Eubacteriales</taxon>
        <taxon>Clostridiales Family XVII. Incertae Sedis</taxon>
        <taxon>Sulfobacillus</taxon>
    </lineage>
</organism>
<reference evidence="1 2" key="1">
    <citation type="journal article" date="2014" name="BMC Genomics">
        <title>Comparison of environmental and isolate Sulfobacillus genomes reveals diverse carbon, sulfur, nitrogen, and hydrogen metabolisms.</title>
        <authorList>
            <person name="Justice N.B."/>
            <person name="Norman A."/>
            <person name="Brown C.T."/>
            <person name="Singh A."/>
            <person name="Thomas B.C."/>
            <person name="Banfield J.F."/>
        </authorList>
    </citation>
    <scope>NUCLEOTIDE SEQUENCE [LARGE SCALE GENOMIC DNA]</scope>
    <source>
        <strain evidence="1">AMDSBA4</strain>
    </source>
</reference>
<sequence length="85" mass="9498">MDKRRIFKISSVHRRRGHPMSTQTSLSLLASPVIVPPHAVMTLTAEESRAFIHHLVHAPPPHEALRTAAARYWARVDQSPSSPVC</sequence>
<evidence type="ECO:0000313" key="2">
    <source>
        <dbReference type="Proteomes" id="UP000242972"/>
    </source>
</evidence>
<accession>A0A2T2XCI0</accession>
<evidence type="ECO:0008006" key="3">
    <source>
        <dbReference type="Google" id="ProtNLM"/>
    </source>
</evidence>
<name>A0A2T2XCI0_9FIRM</name>
<gene>
    <name evidence="1" type="ORF">C7B46_15395</name>
</gene>
<dbReference type="EMBL" id="PXYW01000049">
    <property type="protein sequence ID" value="PSR32199.1"/>
    <property type="molecule type" value="Genomic_DNA"/>
</dbReference>
<evidence type="ECO:0000313" key="1">
    <source>
        <dbReference type="EMBL" id="PSR32199.1"/>
    </source>
</evidence>
<dbReference type="AlphaFoldDB" id="A0A2T2XCI0"/>
<proteinExistence type="predicted"/>
<protein>
    <recommendedName>
        <fullName evidence="3">DUF1778 domain-containing protein</fullName>
    </recommendedName>
</protein>